<dbReference type="EMBL" id="CAJVSB020000870">
    <property type="protein sequence ID" value="CAH2075700.1"/>
    <property type="molecule type" value="Genomic_DNA"/>
</dbReference>
<evidence type="ECO:0000313" key="2">
    <source>
        <dbReference type="EMBL" id="CAH2075700.1"/>
    </source>
</evidence>
<dbReference type="PANTHER" id="PTHR31066:SF74">
    <property type="entry name" value="PB1 DOMAIN-CONTAINING PROTEIN"/>
    <property type="match status" value="1"/>
</dbReference>
<dbReference type="InterPro" id="IPR000270">
    <property type="entry name" value="PB1_dom"/>
</dbReference>
<evidence type="ECO:0000259" key="1">
    <source>
        <dbReference type="Pfam" id="PF00564"/>
    </source>
</evidence>
<feature type="domain" description="PB1" evidence="1">
    <location>
        <begin position="6"/>
        <end position="55"/>
    </location>
</feature>
<dbReference type="Pfam" id="PF00564">
    <property type="entry name" value="PB1"/>
    <property type="match status" value="1"/>
</dbReference>
<keyword evidence="3" id="KW-1185">Reference proteome</keyword>
<dbReference type="Proteomes" id="UP000836841">
    <property type="component" value="Unassembled WGS sequence"/>
</dbReference>
<organism evidence="2 3">
    <name type="scientific">Thlaspi arvense</name>
    <name type="common">Field penny-cress</name>
    <dbReference type="NCBI Taxonomy" id="13288"/>
    <lineage>
        <taxon>Eukaryota</taxon>
        <taxon>Viridiplantae</taxon>
        <taxon>Streptophyta</taxon>
        <taxon>Embryophyta</taxon>
        <taxon>Tracheophyta</taxon>
        <taxon>Spermatophyta</taxon>
        <taxon>Magnoliopsida</taxon>
        <taxon>eudicotyledons</taxon>
        <taxon>Gunneridae</taxon>
        <taxon>Pentapetalae</taxon>
        <taxon>rosids</taxon>
        <taxon>malvids</taxon>
        <taxon>Brassicales</taxon>
        <taxon>Brassicaceae</taxon>
        <taxon>Thlaspideae</taxon>
        <taxon>Thlaspi</taxon>
    </lineage>
</organism>
<reference evidence="2 3" key="1">
    <citation type="submission" date="2022-03" db="EMBL/GenBank/DDBJ databases">
        <authorList>
            <person name="Nunn A."/>
            <person name="Chopra R."/>
            <person name="Nunn A."/>
            <person name="Contreras Garrido A."/>
        </authorList>
    </citation>
    <scope>NUCLEOTIDE SEQUENCE [LARGE SCALE GENOMIC DNA]</scope>
</reference>
<sequence length="151" mass="16777">MVRFGELCGSSMSLKCKLPTEDLDVLVSISSDEDLANIIDEYDRFSSVTHKELKIRAVLFPLESVKKISPPTSPVSSVDLSATTSPPCRLTKLCSETAASERYWSGGRNTPAVLGFPPAVRKDTAKFPYYGCCYQGSPRVFHRIPLWSLWQ</sequence>
<gene>
    <name evidence="2" type="ORF">TAV2_LOCUS22397</name>
</gene>
<dbReference type="AlphaFoldDB" id="A0AAU9SYH7"/>
<accession>A0AAU9SYH7</accession>
<name>A0AAU9SYH7_THLAR</name>
<comment type="caution">
    <text evidence="2">The sequence shown here is derived from an EMBL/GenBank/DDBJ whole genome shotgun (WGS) entry which is preliminary data.</text>
</comment>
<dbReference type="InterPro" id="IPR053198">
    <property type="entry name" value="Gynoecium_Dev_Regulator"/>
</dbReference>
<evidence type="ECO:0000313" key="3">
    <source>
        <dbReference type="Proteomes" id="UP000836841"/>
    </source>
</evidence>
<dbReference type="PANTHER" id="PTHR31066">
    <property type="entry name" value="OS05G0427100 PROTEIN-RELATED"/>
    <property type="match status" value="1"/>
</dbReference>
<proteinExistence type="predicted"/>
<protein>
    <recommendedName>
        <fullName evidence="1">PB1 domain-containing protein</fullName>
    </recommendedName>
</protein>
<dbReference type="SUPFAM" id="SSF54277">
    <property type="entry name" value="CAD &amp; PB1 domains"/>
    <property type="match status" value="1"/>
</dbReference>